<evidence type="ECO:0000313" key="5">
    <source>
        <dbReference type="Proteomes" id="UP000478052"/>
    </source>
</evidence>
<keyword evidence="2" id="KW-1015">Disulfide bond</keyword>
<dbReference type="InterPro" id="IPR007918">
    <property type="entry name" value="MDM35_apoptosis"/>
</dbReference>
<comment type="caution">
    <text evidence="4">The sequence shown here is derived from an EMBL/GenBank/DDBJ whole genome shotgun (WGS) entry which is preliminary data.</text>
</comment>
<comment type="catalytic activity">
    <reaction evidence="3">
        <text>a 1,2-diacyl-sn-glycero-3-phosphate(in) = a 1,2-diacyl-sn-glycero-3-phosphate(out)</text>
        <dbReference type="Rhea" id="RHEA:36435"/>
        <dbReference type="ChEBI" id="CHEBI:58608"/>
    </reaction>
</comment>
<dbReference type="AlphaFoldDB" id="A0A6G0Y2N0"/>
<evidence type="ECO:0000256" key="3">
    <source>
        <dbReference type="ARBA" id="ARBA00023706"/>
    </source>
</evidence>
<dbReference type="OrthoDB" id="19091at2759"/>
<reference evidence="4 5" key="1">
    <citation type="submission" date="2019-08" db="EMBL/GenBank/DDBJ databases">
        <title>Whole genome of Aphis craccivora.</title>
        <authorList>
            <person name="Voronova N.V."/>
            <person name="Shulinski R.S."/>
            <person name="Bandarenka Y.V."/>
            <person name="Zhorov D.G."/>
            <person name="Warner D."/>
        </authorList>
    </citation>
    <scope>NUCLEOTIDE SEQUENCE [LARGE SCALE GENOMIC DNA]</scope>
    <source>
        <strain evidence="4">180601</strain>
        <tissue evidence="4">Whole Body</tissue>
    </source>
</reference>
<evidence type="ECO:0000256" key="2">
    <source>
        <dbReference type="ARBA" id="ARBA00023157"/>
    </source>
</evidence>
<name>A0A6G0Y2N0_APHCR</name>
<evidence type="ECO:0000313" key="4">
    <source>
        <dbReference type="EMBL" id="KAF0748118.1"/>
    </source>
</evidence>
<dbReference type="GO" id="GO:0005634">
    <property type="term" value="C:nucleus"/>
    <property type="evidence" value="ECO:0007669"/>
    <property type="project" value="TreeGrafter"/>
</dbReference>
<sequence length="75" mass="8963">MDECKAFKKEYDKCFNIWFRDKFLKGSNDDSVCSELLKSYTGCVKEAMKEKDIVIDDFRRYHPKISPDYEPPKNK</sequence>
<organism evidence="4 5">
    <name type="scientific">Aphis craccivora</name>
    <name type="common">Cowpea aphid</name>
    <dbReference type="NCBI Taxonomy" id="307492"/>
    <lineage>
        <taxon>Eukaryota</taxon>
        <taxon>Metazoa</taxon>
        <taxon>Ecdysozoa</taxon>
        <taxon>Arthropoda</taxon>
        <taxon>Hexapoda</taxon>
        <taxon>Insecta</taxon>
        <taxon>Pterygota</taxon>
        <taxon>Neoptera</taxon>
        <taxon>Paraneoptera</taxon>
        <taxon>Hemiptera</taxon>
        <taxon>Sternorrhyncha</taxon>
        <taxon>Aphidomorpha</taxon>
        <taxon>Aphidoidea</taxon>
        <taxon>Aphididae</taxon>
        <taxon>Aphidini</taxon>
        <taxon>Aphis</taxon>
        <taxon>Aphis</taxon>
    </lineage>
</organism>
<dbReference type="PANTHER" id="PTHR46403:SF1">
    <property type="entry name" value="TP53-REGULATED INHIBITOR OF APOPTOSIS 1"/>
    <property type="match status" value="1"/>
</dbReference>
<protein>
    <submittedName>
        <fullName evidence="4">TP53-regulated inhibitor of apoptosis 1-B-like</fullName>
    </submittedName>
</protein>
<dbReference type="Proteomes" id="UP000478052">
    <property type="component" value="Unassembled WGS sequence"/>
</dbReference>
<dbReference type="GO" id="GO:1990050">
    <property type="term" value="F:phosphatidic acid transfer activity"/>
    <property type="evidence" value="ECO:0007669"/>
    <property type="project" value="TreeGrafter"/>
</dbReference>
<gene>
    <name evidence="4" type="ORF">FWK35_00027714</name>
</gene>
<comment type="similarity">
    <text evidence="1">Belongs to the TRIAP1/MDM35 family.</text>
</comment>
<proteinExistence type="inferred from homology"/>
<dbReference type="PANTHER" id="PTHR46403">
    <property type="entry name" value="TP53-REGULATED INHIBITOR OF APOPTOSIS 1"/>
    <property type="match status" value="1"/>
</dbReference>
<dbReference type="GO" id="GO:0005829">
    <property type="term" value="C:cytosol"/>
    <property type="evidence" value="ECO:0007669"/>
    <property type="project" value="TreeGrafter"/>
</dbReference>
<dbReference type="GO" id="GO:0005758">
    <property type="term" value="C:mitochondrial intermembrane space"/>
    <property type="evidence" value="ECO:0007669"/>
    <property type="project" value="TreeGrafter"/>
</dbReference>
<accession>A0A6G0Y2N0</accession>
<evidence type="ECO:0000256" key="1">
    <source>
        <dbReference type="ARBA" id="ARBA00006196"/>
    </source>
</evidence>
<keyword evidence="5" id="KW-1185">Reference proteome</keyword>
<dbReference type="GO" id="GO:0045332">
    <property type="term" value="P:phospholipid translocation"/>
    <property type="evidence" value="ECO:0007669"/>
    <property type="project" value="TreeGrafter"/>
</dbReference>
<dbReference type="Pfam" id="PF05254">
    <property type="entry name" value="UPF0203"/>
    <property type="match status" value="1"/>
</dbReference>
<dbReference type="PROSITE" id="PS51808">
    <property type="entry name" value="CHCH"/>
    <property type="match status" value="1"/>
</dbReference>
<dbReference type="EMBL" id="VUJU01006602">
    <property type="protein sequence ID" value="KAF0748118.1"/>
    <property type="molecule type" value="Genomic_DNA"/>
</dbReference>